<evidence type="ECO:0000313" key="1">
    <source>
        <dbReference type="EMBL" id="VVE41900.1"/>
    </source>
</evidence>
<dbReference type="EMBL" id="CABPRV010000011">
    <property type="protein sequence ID" value="VVE41900.1"/>
    <property type="molecule type" value="Genomic_DNA"/>
</dbReference>
<keyword evidence="2" id="KW-1185">Reference proteome</keyword>
<proteinExistence type="predicted"/>
<dbReference type="RefSeq" id="WP_425495694.1">
    <property type="nucleotide sequence ID" value="NZ_CABPRV010000011.1"/>
</dbReference>
<name>A0ABY6W995_9BURK</name>
<accession>A0ABY6W995</accession>
<organism evidence="1 2">
    <name type="scientific">Pandoraea capi</name>
    <dbReference type="NCBI Taxonomy" id="2508286"/>
    <lineage>
        <taxon>Bacteria</taxon>
        <taxon>Pseudomonadati</taxon>
        <taxon>Pseudomonadota</taxon>
        <taxon>Betaproteobacteria</taxon>
        <taxon>Burkholderiales</taxon>
        <taxon>Burkholderiaceae</taxon>
        <taxon>Pandoraea</taxon>
    </lineage>
</organism>
<dbReference type="Proteomes" id="UP000366065">
    <property type="component" value="Unassembled WGS sequence"/>
</dbReference>
<protein>
    <submittedName>
        <fullName evidence="1">Uncharacterized protein</fullName>
    </submittedName>
</protein>
<gene>
    <name evidence="1" type="ORF">PCA20602_04209</name>
</gene>
<evidence type="ECO:0000313" key="2">
    <source>
        <dbReference type="Proteomes" id="UP000366065"/>
    </source>
</evidence>
<dbReference type="NCBIfam" id="NF041295">
    <property type="entry name" value="dynobact_RiPP"/>
    <property type="match status" value="1"/>
</dbReference>
<sequence length="67" mass="7705">MHSKSSDLVVPVWNRALLDSFGGVARDLFEPGQDIPNTYRSSADREMACSYHWNGNVHTYHYFKESN</sequence>
<comment type="caution">
    <text evidence="1">The sequence shown here is derived from an EMBL/GenBank/DDBJ whole genome shotgun (WGS) entry which is preliminary data.</text>
</comment>
<reference evidence="1 2" key="1">
    <citation type="submission" date="2019-08" db="EMBL/GenBank/DDBJ databases">
        <authorList>
            <person name="Peeters C."/>
        </authorList>
    </citation>
    <scope>NUCLEOTIDE SEQUENCE [LARGE SCALE GENOMIC DNA]</scope>
    <source>
        <strain evidence="1 2">LMG 20602</strain>
    </source>
</reference>